<dbReference type="Proteomes" id="UP000554235">
    <property type="component" value="Unassembled WGS sequence"/>
</dbReference>
<evidence type="ECO:0000256" key="2">
    <source>
        <dbReference type="SAM" id="Phobius"/>
    </source>
</evidence>
<comment type="caution">
    <text evidence="3">The sequence shown here is derived from an EMBL/GenBank/DDBJ whole genome shotgun (WGS) entry which is preliminary data.</text>
</comment>
<organism evidence="3 4">
    <name type="scientific">Fusarium albosuccineum</name>
    <dbReference type="NCBI Taxonomy" id="1237068"/>
    <lineage>
        <taxon>Eukaryota</taxon>
        <taxon>Fungi</taxon>
        <taxon>Dikarya</taxon>
        <taxon>Ascomycota</taxon>
        <taxon>Pezizomycotina</taxon>
        <taxon>Sordariomycetes</taxon>
        <taxon>Hypocreomycetidae</taxon>
        <taxon>Hypocreales</taxon>
        <taxon>Nectriaceae</taxon>
        <taxon>Fusarium</taxon>
        <taxon>Fusarium decemcellulare species complex</taxon>
    </lineage>
</organism>
<dbReference type="OrthoDB" id="9909019at2759"/>
<reference evidence="3 4" key="1">
    <citation type="submission" date="2020-01" db="EMBL/GenBank/DDBJ databases">
        <title>Identification and distribution of gene clusters putatively required for synthesis of sphingolipid metabolism inhibitors in phylogenetically diverse species of the filamentous fungus Fusarium.</title>
        <authorList>
            <person name="Kim H.-S."/>
            <person name="Busman M."/>
            <person name="Brown D.W."/>
            <person name="Divon H."/>
            <person name="Uhlig S."/>
            <person name="Proctor R.H."/>
        </authorList>
    </citation>
    <scope>NUCLEOTIDE SEQUENCE [LARGE SCALE GENOMIC DNA]</scope>
    <source>
        <strain evidence="3 4">NRRL 20459</strain>
    </source>
</reference>
<proteinExistence type="predicted"/>
<protein>
    <submittedName>
        <fullName evidence="3">Uncharacterized protein</fullName>
    </submittedName>
</protein>
<gene>
    <name evidence="3" type="ORF">FALBO_11507</name>
</gene>
<keyword evidence="2" id="KW-0812">Transmembrane</keyword>
<dbReference type="AlphaFoldDB" id="A0A8H4L4W1"/>
<feature type="region of interest" description="Disordered" evidence="1">
    <location>
        <begin position="264"/>
        <end position="294"/>
    </location>
</feature>
<keyword evidence="2" id="KW-0472">Membrane</keyword>
<accession>A0A8H4L4W1</accession>
<keyword evidence="4" id="KW-1185">Reference proteome</keyword>
<sequence>MEYRVVRPGTLQVQWARLRNHTSSTFREPVMQRVTYEMHYAVAQVGRYTSPALAFSLPATIPLEEAILSHTPITEENLKKDFNTSEALPYYKYWVEAQVRRSDTSLLYGVSAVVRAVMASWAGHFGSGHLENDDKPFGSEKETPALQKYSGKVRYPFYVGWRGEKNTGCYNYAAVIFIILGAVALVVMSFRIWLGPPTLTSWMGQHVYLAQTDALCLSDKVTDLATGHQVPHRDLGRLRLSPTQSEESMETYAMLQLATMSEEVHNGSRTETAQNSGGERGRALAVADAGGIST</sequence>
<dbReference type="EMBL" id="JAADYS010001669">
    <property type="protein sequence ID" value="KAF4461675.1"/>
    <property type="molecule type" value="Genomic_DNA"/>
</dbReference>
<name>A0A8H4L4W1_9HYPO</name>
<evidence type="ECO:0000313" key="4">
    <source>
        <dbReference type="Proteomes" id="UP000554235"/>
    </source>
</evidence>
<feature type="transmembrane region" description="Helical" evidence="2">
    <location>
        <begin position="172"/>
        <end position="194"/>
    </location>
</feature>
<evidence type="ECO:0000256" key="1">
    <source>
        <dbReference type="SAM" id="MobiDB-lite"/>
    </source>
</evidence>
<evidence type="ECO:0000313" key="3">
    <source>
        <dbReference type="EMBL" id="KAF4461675.1"/>
    </source>
</evidence>
<keyword evidence="2" id="KW-1133">Transmembrane helix</keyword>